<dbReference type="PANTHER" id="PTHR39179:SF3">
    <property type="entry name" value="COTS-RELATED PROTEIN"/>
    <property type="match status" value="1"/>
</dbReference>
<comment type="caution">
    <text evidence="2">The sequence shown here is derived from an EMBL/GenBank/DDBJ whole genome shotgun (WGS) entry which is preliminary data.</text>
</comment>
<protein>
    <submittedName>
        <fullName evidence="2">Phosphotransferase</fullName>
    </submittedName>
</protein>
<reference evidence="2 3" key="1">
    <citation type="submission" date="2023-06" db="EMBL/GenBank/DDBJ databases">
        <title>Aquibacillus rhizosphaerae LR5S19.</title>
        <authorList>
            <person name="Sun J.-Q."/>
        </authorList>
    </citation>
    <scope>NUCLEOTIDE SEQUENCE [LARGE SCALE GENOMIC DNA]</scope>
    <source>
        <strain evidence="2 3">LR5S19</strain>
    </source>
</reference>
<dbReference type="Gene3D" id="3.90.1200.10">
    <property type="match status" value="1"/>
</dbReference>
<organism evidence="2 3">
    <name type="scientific">Aquibacillus rhizosphaerae</name>
    <dbReference type="NCBI Taxonomy" id="3051431"/>
    <lineage>
        <taxon>Bacteria</taxon>
        <taxon>Bacillati</taxon>
        <taxon>Bacillota</taxon>
        <taxon>Bacilli</taxon>
        <taxon>Bacillales</taxon>
        <taxon>Bacillaceae</taxon>
        <taxon>Aquibacillus</taxon>
    </lineage>
</organism>
<evidence type="ECO:0000313" key="2">
    <source>
        <dbReference type="EMBL" id="MDL4841645.1"/>
    </source>
</evidence>
<name>A0ABT7LAR6_9BACI</name>
<dbReference type="InterPro" id="IPR011009">
    <property type="entry name" value="Kinase-like_dom_sf"/>
</dbReference>
<dbReference type="SUPFAM" id="SSF56112">
    <property type="entry name" value="Protein kinase-like (PK-like)"/>
    <property type="match status" value="1"/>
</dbReference>
<dbReference type="InterPro" id="IPR002575">
    <property type="entry name" value="Aminoglycoside_PTrfase"/>
</dbReference>
<dbReference type="Pfam" id="PF01636">
    <property type="entry name" value="APH"/>
    <property type="match status" value="1"/>
</dbReference>
<proteinExistence type="predicted"/>
<keyword evidence="3" id="KW-1185">Reference proteome</keyword>
<evidence type="ECO:0000313" key="3">
    <source>
        <dbReference type="Proteomes" id="UP001235343"/>
    </source>
</evidence>
<feature type="domain" description="Aminoglycoside phosphotransferase" evidence="1">
    <location>
        <begin position="45"/>
        <end position="252"/>
    </location>
</feature>
<dbReference type="RefSeq" id="WP_285932931.1">
    <property type="nucleotide sequence ID" value="NZ_JASTZU010000042.1"/>
</dbReference>
<sequence>MDILLIVIKKMKMKVNNKMYRDDSHMSRLSSFLINEGGLEVINIGQIKENVFYIKTVEGSFVLKGKHSCDTIKQQWKIFSEIDNQHVSKFSHFPNSKQFLSGYGLHWTITPFIEGTALSFNSHRDRVDALTTIATFHNNAQGITVNDPIIKDPLYLKWNKRISKLNKTKYLMEQHGFLELYEEIMKLTEKRLSVFEQLDWYQIEKDAVEECKWVHGDVASHNFLRDNKQKIYMIDFDLLSLSPPVYDYIQLGQRFLPYLDWDLDRLLAYNMCGNEQEFRIWLLGITIPSDLIREWWYFNLKSRTERQYKWYLTRLSNDWMKRLRFVEEVESMLR</sequence>
<gene>
    <name evidence="2" type="ORF">QQS35_14485</name>
</gene>
<dbReference type="PANTHER" id="PTHR39179">
    <property type="entry name" value="SPORE COAT PROTEIN I"/>
    <property type="match status" value="1"/>
</dbReference>
<accession>A0ABT7LAR6</accession>
<evidence type="ECO:0000259" key="1">
    <source>
        <dbReference type="Pfam" id="PF01636"/>
    </source>
</evidence>
<dbReference type="InterPro" id="IPR047175">
    <property type="entry name" value="CotS-like"/>
</dbReference>
<dbReference type="Proteomes" id="UP001235343">
    <property type="component" value="Unassembled WGS sequence"/>
</dbReference>
<dbReference type="EMBL" id="JASTZU010000042">
    <property type="protein sequence ID" value="MDL4841645.1"/>
    <property type="molecule type" value="Genomic_DNA"/>
</dbReference>